<accession>A0A409X3A0</accession>
<reference evidence="2 3" key="1">
    <citation type="journal article" date="2018" name="Evol. Lett.">
        <title>Horizontal gene cluster transfer increased hallucinogenic mushroom diversity.</title>
        <authorList>
            <person name="Reynolds H.T."/>
            <person name="Vijayakumar V."/>
            <person name="Gluck-Thaler E."/>
            <person name="Korotkin H.B."/>
            <person name="Matheny P.B."/>
            <person name="Slot J.C."/>
        </authorList>
    </citation>
    <scope>NUCLEOTIDE SEQUENCE [LARGE SCALE GENOMIC DNA]</scope>
    <source>
        <strain evidence="2 3">SRW20</strain>
    </source>
</reference>
<dbReference type="Proteomes" id="UP000284706">
    <property type="component" value="Unassembled WGS sequence"/>
</dbReference>
<dbReference type="AlphaFoldDB" id="A0A409X3A0"/>
<sequence>GPLKQVNFRGLSENLLGPLLNTSSHDIPVQKKVVSISTEVRVRRGKEKRSSANQATSFNGQPESDANDRALLKRLELSSDESGDDTDLDGPPSYRTSPKMGHVREHVKELLQSGQLDVKSDEPHFIHFPTEFEITRYALTRRQEDGPSAVDFRFQSTDNIRTPWNERLAMVFTDHFLLYGKHGYGESCRHQIARVFLTHLTTLHSRIHERLEGRVPSKQFEKENRRAKEVRKRNLLARRIDVCRFYSRDKSMQNTLEILEDLPYQVCSDDEVVDDNGQQQFAILNSEWRNPQLRTLFQILDDLYLLISSDATPRARIPSMLVDHKEAVVGLPENFYARNYVLNLDCFGRERLRLRLPREIVLSEAILRYVIRIFENMSSDS</sequence>
<protein>
    <submittedName>
        <fullName evidence="2">Uncharacterized protein</fullName>
    </submittedName>
</protein>
<feature type="region of interest" description="Disordered" evidence="1">
    <location>
        <begin position="43"/>
        <end position="101"/>
    </location>
</feature>
<dbReference type="EMBL" id="NHYE01004330">
    <property type="protein sequence ID" value="PPQ85224.1"/>
    <property type="molecule type" value="Genomic_DNA"/>
</dbReference>
<feature type="compositionally biased region" description="Polar residues" evidence="1">
    <location>
        <begin position="51"/>
        <end position="64"/>
    </location>
</feature>
<feature type="compositionally biased region" description="Acidic residues" evidence="1">
    <location>
        <begin position="78"/>
        <end position="88"/>
    </location>
</feature>
<gene>
    <name evidence="2" type="ORF">CVT26_003965</name>
</gene>
<proteinExistence type="predicted"/>
<name>A0A409X3A0_9AGAR</name>
<evidence type="ECO:0000313" key="2">
    <source>
        <dbReference type="EMBL" id="PPQ85224.1"/>
    </source>
</evidence>
<evidence type="ECO:0000313" key="3">
    <source>
        <dbReference type="Proteomes" id="UP000284706"/>
    </source>
</evidence>
<organism evidence="2 3">
    <name type="scientific">Gymnopilus dilepis</name>
    <dbReference type="NCBI Taxonomy" id="231916"/>
    <lineage>
        <taxon>Eukaryota</taxon>
        <taxon>Fungi</taxon>
        <taxon>Dikarya</taxon>
        <taxon>Basidiomycota</taxon>
        <taxon>Agaricomycotina</taxon>
        <taxon>Agaricomycetes</taxon>
        <taxon>Agaricomycetidae</taxon>
        <taxon>Agaricales</taxon>
        <taxon>Agaricineae</taxon>
        <taxon>Hymenogastraceae</taxon>
        <taxon>Gymnopilus</taxon>
    </lineage>
</organism>
<feature type="non-terminal residue" evidence="2">
    <location>
        <position position="1"/>
    </location>
</feature>
<evidence type="ECO:0000256" key="1">
    <source>
        <dbReference type="SAM" id="MobiDB-lite"/>
    </source>
</evidence>
<dbReference type="OrthoDB" id="3263746at2759"/>
<keyword evidence="3" id="KW-1185">Reference proteome</keyword>
<dbReference type="InParanoid" id="A0A409X3A0"/>
<feature type="compositionally biased region" description="Basic and acidic residues" evidence="1">
    <location>
        <begin position="66"/>
        <end position="77"/>
    </location>
</feature>
<comment type="caution">
    <text evidence="2">The sequence shown here is derived from an EMBL/GenBank/DDBJ whole genome shotgun (WGS) entry which is preliminary data.</text>
</comment>